<dbReference type="SUPFAM" id="SSF54001">
    <property type="entry name" value="Cysteine proteinases"/>
    <property type="match status" value="1"/>
</dbReference>
<dbReference type="InterPro" id="IPR038765">
    <property type="entry name" value="Papain-like_cys_pep_sf"/>
</dbReference>
<dbReference type="AlphaFoldDB" id="A0A2A2KS75"/>
<dbReference type="PANTHER" id="PTHR12419:SF4">
    <property type="entry name" value="OTU DOMAIN-CONTAINING PROTEIN 5"/>
    <property type="match status" value="1"/>
</dbReference>
<dbReference type="InterPro" id="IPR003323">
    <property type="entry name" value="OTU_dom"/>
</dbReference>
<evidence type="ECO:0000313" key="11">
    <source>
        <dbReference type="Proteomes" id="UP000218231"/>
    </source>
</evidence>
<evidence type="ECO:0000256" key="2">
    <source>
        <dbReference type="ARBA" id="ARBA00010407"/>
    </source>
</evidence>
<keyword evidence="11" id="KW-1185">Reference proteome</keyword>
<dbReference type="GO" id="GO:0061578">
    <property type="term" value="F:K63-linked deubiquitinase activity"/>
    <property type="evidence" value="ECO:0007669"/>
    <property type="project" value="TreeGrafter"/>
</dbReference>
<dbReference type="EMBL" id="LIAE01007817">
    <property type="protein sequence ID" value="PAV76765.1"/>
    <property type="molecule type" value="Genomic_DNA"/>
</dbReference>
<dbReference type="FunFam" id="3.90.70.80:FF:000018">
    <property type="entry name" value="OTU domain-containing protein 5-B"/>
    <property type="match status" value="1"/>
</dbReference>
<name>A0A2A2KS75_9BILA</name>
<accession>A0A2A2KS75</accession>
<protein>
    <recommendedName>
        <fullName evidence="3">ubiquitinyl hydrolase 1</fullName>
        <ecNumber evidence="3">3.4.19.12</ecNumber>
    </recommendedName>
    <alternativeName>
        <fullName evidence="7">Deubiquitinating enzyme A</fullName>
    </alternativeName>
</protein>
<keyword evidence="4" id="KW-0645">Protease</keyword>
<dbReference type="GO" id="GO:0006508">
    <property type="term" value="P:proteolysis"/>
    <property type="evidence" value="ECO:0007669"/>
    <property type="project" value="UniProtKB-KW"/>
</dbReference>
<gene>
    <name evidence="10" type="ORF">WR25_03951</name>
</gene>
<dbReference type="Proteomes" id="UP000218231">
    <property type="component" value="Unassembled WGS sequence"/>
</dbReference>
<evidence type="ECO:0000256" key="1">
    <source>
        <dbReference type="ARBA" id="ARBA00000707"/>
    </source>
</evidence>
<feature type="compositionally biased region" description="Low complexity" evidence="8">
    <location>
        <begin position="360"/>
        <end position="371"/>
    </location>
</feature>
<feature type="compositionally biased region" description="Polar residues" evidence="8">
    <location>
        <begin position="344"/>
        <end position="356"/>
    </location>
</feature>
<evidence type="ECO:0000256" key="4">
    <source>
        <dbReference type="ARBA" id="ARBA00022670"/>
    </source>
</evidence>
<evidence type="ECO:0000256" key="8">
    <source>
        <dbReference type="SAM" id="MobiDB-lite"/>
    </source>
</evidence>
<dbReference type="Pfam" id="PF02338">
    <property type="entry name" value="OTU"/>
    <property type="match status" value="1"/>
</dbReference>
<evidence type="ECO:0000256" key="5">
    <source>
        <dbReference type="ARBA" id="ARBA00022786"/>
    </source>
</evidence>
<evidence type="ECO:0000256" key="7">
    <source>
        <dbReference type="ARBA" id="ARBA00033460"/>
    </source>
</evidence>
<feature type="region of interest" description="Disordered" evidence="8">
    <location>
        <begin position="435"/>
        <end position="474"/>
    </location>
</feature>
<evidence type="ECO:0000259" key="9">
    <source>
        <dbReference type="PROSITE" id="PS50802"/>
    </source>
</evidence>
<dbReference type="PROSITE" id="PS50802">
    <property type="entry name" value="OTU"/>
    <property type="match status" value="1"/>
</dbReference>
<organism evidence="10 11">
    <name type="scientific">Diploscapter pachys</name>
    <dbReference type="NCBI Taxonomy" id="2018661"/>
    <lineage>
        <taxon>Eukaryota</taxon>
        <taxon>Metazoa</taxon>
        <taxon>Ecdysozoa</taxon>
        <taxon>Nematoda</taxon>
        <taxon>Chromadorea</taxon>
        <taxon>Rhabditida</taxon>
        <taxon>Rhabditina</taxon>
        <taxon>Rhabditomorpha</taxon>
        <taxon>Rhabditoidea</taxon>
        <taxon>Rhabditidae</taxon>
        <taxon>Diploscapter</taxon>
    </lineage>
</organism>
<proteinExistence type="inferred from homology"/>
<dbReference type="CDD" id="cd22752">
    <property type="entry name" value="OTU_OTUD5-like"/>
    <property type="match status" value="1"/>
</dbReference>
<comment type="catalytic activity">
    <reaction evidence="1">
        <text>Thiol-dependent hydrolysis of ester, thioester, amide, peptide and isopeptide bonds formed by the C-terminal Gly of ubiquitin (a 76-residue protein attached to proteins as an intracellular targeting signal).</text>
        <dbReference type="EC" id="3.4.19.12"/>
    </reaction>
</comment>
<sequence length="474" mass="52497">MSLKVGKPWKWVVWELCALQKIPSCSLSSTCSIAVYSCKIMTILPNKPKKVGLKDRAEQRELRDRASAQGSSLSDRSKAHPYRRQKKPLSPDTGREQQAPLAKKSVRGSQSPAANSDDEYDQGFKNEALETEFVNRLKQMRGFDIKEVQGDGSCLFRAISYLIYGGEDFHEVVRKNCMDHMAKNRDHFEPFITEDFETYIARKRCHNVHGNHVEIQAISEIYMRPVEIYEYSDQPINIFHPHHNPINEPLRLSYHGSTHYNAVVDPFHPTFGVGLGLPGLVAGAADHALITDALRQSETLHIEESMLKDKMSMSDWQKTEEEIKQQVSRESFLEYIRSLEANSSKAKNGARSSKSACDQPGSSKSCIGGKIKSPKRVQSPVLDCNEPSTSQSSQPPPRPGLYEELLAAQALAMPEDIGFDDDALLAEALLLSSQETSGVMKSPNATASTAANSPKPSKNSASGNGCEDPPCSSK</sequence>
<keyword evidence="6" id="KW-0378">Hydrolase</keyword>
<feature type="region of interest" description="Disordered" evidence="8">
    <location>
        <begin position="51"/>
        <end position="122"/>
    </location>
</feature>
<feature type="region of interest" description="Disordered" evidence="8">
    <location>
        <begin position="344"/>
        <end position="400"/>
    </location>
</feature>
<dbReference type="EC" id="3.4.19.12" evidence="3"/>
<dbReference type="GO" id="GO:0016579">
    <property type="term" value="P:protein deubiquitination"/>
    <property type="evidence" value="ECO:0007669"/>
    <property type="project" value="TreeGrafter"/>
</dbReference>
<comment type="caution">
    <text evidence="10">The sequence shown here is derived from an EMBL/GenBank/DDBJ whole genome shotgun (WGS) entry which is preliminary data.</text>
</comment>
<evidence type="ECO:0000256" key="3">
    <source>
        <dbReference type="ARBA" id="ARBA00012759"/>
    </source>
</evidence>
<dbReference type="Gene3D" id="3.90.70.80">
    <property type="match status" value="1"/>
</dbReference>
<evidence type="ECO:0000313" key="10">
    <source>
        <dbReference type="EMBL" id="PAV76765.1"/>
    </source>
</evidence>
<dbReference type="GO" id="GO:0004843">
    <property type="term" value="F:cysteine-type deubiquitinase activity"/>
    <property type="evidence" value="ECO:0007669"/>
    <property type="project" value="UniProtKB-EC"/>
</dbReference>
<dbReference type="PANTHER" id="PTHR12419">
    <property type="entry name" value="OTU DOMAIN CONTAINING PROTEIN"/>
    <property type="match status" value="1"/>
</dbReference>
<feature type="compositionally biased region" description="Low complexity" evidence="8">
    <location>
        <begin position="441"/>
        <end position="458"/>
    </location>
</feature>
<feature type="compositionally biased region" description="Basic and acidic residues" evidence="8">
    <location>
        <begin position="52"/>
        <end position="66"/>
    </location>
</feature>
<dbReference type="InterPro" id="IPR050704">
    <property type="entry name" value="Peptidase_C85-like"/>
</dbReference>
<dbReference type="OrthoDB" id="409956at2759"/>
<reference evidence="10 11" key="1">
    <citation type="journal article" date="2017" name="Curr. Biol.">
        <title>Genome architecture and evolution of a unichromosomal asexual nematode.</title>
        <authorList>
            <person name="Fradin H."/>
            <person name="Zegar C."/>
            <person name="Gutwein M."/>
            <person name="Lucas J."/>
            <person name="Kovtun M."/>
            <person name="Corcoran D."/>
            <person name="Baugh L.R."/>
            <person name="Kiontke K."/>
            <person name="Gunsalus K."/>
            <person name="Fitch D.H."/>
            <person name="Piano F."/>
        </authorList>
    </citation>
    <scope>NUCLEOTIDE SEQUENCE [LARGE SCALE GENOMIC DNA]</scope>
    <source>
        <strain evidence="10">PF1309</strain>
    </source>
</reference>
<keyword evidence="5" id="KW-0833">Ubl conjugation pathway</keyword>
<evidence type="ECO:0000256" key="6">
    <source>
        <dbReference type="ARBA" id="ARBA00022801"/>
    </source>
</evidence>
<feature type="domain" description="OTU" evidence="9">
    <location>
        <begin position="143"/>
        <end position="266"/>
    </location>
</feature>
<dbReference type="STRING" id="2018661.A0A2A2KS75"/>
<comment type="similarity">
    <text evidence="2">Belongs to the peptidase C85 family.</text>
</comment>